<dbReference type="RefSeq" id="WP_206091507.1">
    <property type="nucleotide sequence ID" value="NZ_CP065053.1"/>
</dbReference>
<sequence>MSTCPVVATAVTCAMTDVRPLAEVNTLHLKPGVLPSDLAFDMSITTMFINIIGTSDQFRAEGFA</sequence>
<reference evidence="1 2" key="1">
    <citation type="submission" date="2020-11" db="EMBL/GenBank/DDBJ databases">
        <authorList>
            <person name="Sun Q."/>
        </authorList>
    </citation>
    <scope>NUCLEOTIDE SEQUENCE [LARGE SCALE GENOMIC DNA]</scope>
    <source>
        <strain evidence="1 2">P8398</strain>
    </source>
</reference>
<gene>
    <name evidence="1" type="ORF">IV454_11165</name>
</gene>
<dbReference type="EMBL" id="CP065053">
    <property type="protein sequence ID" value="QPI52004.1"/>
    <property type="molecule type" value="Genomic_DNA"/>
</dbReference>
<dbReference type="Proteomes" id="UP000662888">
    <property type="component" value="Chromosome"/>
</dbReference>
<proteinExistence type="predicted"/>
<accession>A0AA48WI35</accession>
<name>A0AA48WI35_9BURK</name>
<evidence type="ECO:0000313" key="2">
    <source>
        <dbReference type="Proteomes" id="UP000662888"/>
    </source>
</evidence>
<evidence type="ECO:0000313" key="1">
    <source>
        <dbReference type="EMBL" id="QPI52004.1"/>
    </source>
</evidence>
<protein>
    <submittedName>
        <fullName evidence="1">Uncharacterized protein</fullName>
    </submittedName>
</protein>
<keyword evidence="2" id="KW-1185">Reference proteome</keyword>
<organism evidence="1 2">
    <name type="scientific">Massilia antarctica</name>
    <dbReference type="NCBI Taxonomy" id="2765360"/>
    <lineage>
        <taxon>Bacteria</taxon>
        <taxon>Pseudomonadati</taxon>
        <taxon>Pseudomonadota</taxon>
        <taxon>Betaproteobacteria</taxon>
        <taxon>Burkholderiales</taxon>
        <taxon>Oxalobacteraceae</taxon>
        <taxon>Telluria group</taxon>
        <taxon>Massilia</taxon>
    </lineage>
</organism>